<dbReference type="EMBL" id="JANUAU010000004">
    <property type="protein sequence ID" value="MCS3677520.1"/>
    <property type="molecule type" value="Genomic_DNA"/>
</dbReference>
<dbReference type="AlphaFoldDB" id="A0A9X2PJQ1"/>
<reference evidence="2" key="1">
    <citation type="submission" date="2022-08" db="EMBL/GenBank/DDBJ databases">
        <title>Genomic Encyclopedia of Type Strains, Phase V (KMG-V): Genome sequencing to study the core and pangenomes of soil and plant-associated prokaryotes.</title>
        <authorList>
            <person name="Whitman W."/>
        </authorList>
    </citation>
    <scope>NUCLEOTIDE SEQUENCE</scope>
    <source>
        <strain evidence="2">0</strain>
    </source>
</reference>
<comment type="caution">
    <text evidence="2">The sequence shown here is derived from an EMBL/GenBank/DDBJ whole genome shotgun (WGS) entry which is preliminary data.</text>
</comment>
<name>A0A9X2PJQ1_9BACT</name>
<feature type="chain" id="PRO_5041156436" description="Lipoprotein" evidence="1">
    <location>
        <begin position="26"/>
        <end position="192"/>
    </location>
</feature>
<evidence type="ECO:0000256" key="1">
    <source>
        <dbReference type="SAM" id="SignalP"/>
    </source>
</evidence>
<sequence>MSSFQLGTVLLFASLFLSGCGGGQAVYQSYDADSGETTYRTRSYTVSTLSGSNIGSSKSISMQALSQCVGQGCTPTTIQLVFSGSGNQQLQLSGLDGEIVADGARINWSSSDAAQGYTDASDDQLVNVVGEFATISLSTSKVKQIVNASSVRGQIGGQSLNLGSGVRAGLESLVQKMRGMSDESSSDGTQSS</sequence>
<dbReference type="Proteomes" id="UP001155027">
    <property type="component" value="Unassembled WGS sequence"/>
</dbReference>
<proteinExistence type="predicted"/>
<organism evidence="2 3">
    <name type="scientific">Salinibacter ruber</name>
    <dbReference type="NCBI Taxonomy" id="146919"/>
    <lineage>
        <taxon>Bacteria</taxon>
        <taxon>Pseudomonadati</taxon>
        <taxon>Rhodothermota</taxon>
        <taxon>Rhodothermia</taxon>
        <taxon>Rhodothermales</taxon>
        <taxon>Salinibacteraceae</taxon>
        <taxon>Salinibacter</taxon>
    </lineage>
</organism>
<protein>
    <recommendedName>
        <fullName evidence="4">Lipoprotein</fullName>
    </recommendedName>
</protein>
<evidence type="ECO:0000313" key="2">
    <source>
        <dbReference type="EMBL" id="MCS3677520.1"/>
    </source>
</evidence>
<accession>A0A9X2PJQ1</accession>
<keyword evidence="1" id="KW-0732">Signal</keyword>
<feature type="signal peptide" evidence="1">
    <location>
        <begin position="1"/>
        <end position="25"/>
    </location>
</feature>
<dbReference type="RefSeq" id="WP_259071984.1">
    <property type="nucleotide sequence ID" value="NZ_JANTZZ010000004.1"/>
</dbReference>
<evidence type="ECO:0008006" key="4">
    <source>
        <dbReference type="Google" id="ProtNLM"/>
    </source>
</evidence>
<gene>
    <name evidence="2" type="ORF">GGP71_001443</name>
</gene>
<evidence type="ECO:0000313" key="3">
    <source>
        <dbReference type="Proteomes" id="UP001155027"/>
    </source>
</evidence>